<organism evidence="2 3">
    <name type="scientific">Araneus ventricosus</name>
    <name type="common">Orbweaver spider</name>
    <name type="synonym">Epeira ventricosa</name>
    <dbReference type="NCBI Taxonomy" id="182803"/>
    <lineage>
        <taxon>Eukaryota</taxon>
        <taxon>Metazoa</taxon>
        <taxon>Ecdysozoa</taxon>
        <taxon>Arthropoda</taxon>
        <taxon>Chelicerata</taxon>
        <taxon>Arachnida</taxon>
        <taxon>Araneae</taxon>
        <taxon>Araneomorphae</taxon>
        <taxon>Entelegynae</taxon>
        <taxon>Araneoidea</taxon>
        <taxon>Araneidae</taxon>
        <taxon>Araneus</taxon>
    </lineage>
</organism>
<gene>
    <name evidence="2" type="ORF">AVEN_229565_1</name>
</gene>
<proteinExistence type="predicted"/>
<keyword evidence="3" id="KW-1185">Reference proteome</keyword>
<accession>A0A4Y1ZLL3</accession>
<dbReference type="AlphaFoldDB" id="A0A4Y1ZLL3"/>
<dbReference type="EMBL" id="BGPR01075674">
    <property type="protein sequence ID" value="GBL56692.1"/>
    <property type="molecule type" value="Genomic_DNA"/>
</dbReference>
<name>A0A4Y1ZLL3_ARAVE</name>
<evidence type="ECO:0000313" key="2">
    <source>
        <dbReference type="EMBL" id="GBL56692.1"/>
    </source>
</evidence>
<comment type="caution">
    <text evidence="2">The sequence shown here is derived from an EMBL/GenBank/DDBJ whole genome shotgun (WGS) entry which is preliminary data.</text>
</comment>
<evidence type="ECO:0000256" key="1">
    <source>
        <dbReference type="SAM" id="MobiDB-lite"/>
    </source>
</evidence>
<feature type="region of interest" description="Disordered" evidence="1">
    <location>
        <begin position="1"/>
        <end position="28"/>
    </location>
</feature>
<protein>
    <submittedName>
        <fullName evidence="2">Uncharacterized protein</fullName>
    </submittedName>
</protein>
<evidence type="ECO:0000313" key="3">
    <source>
        <dbReference type="Proteomes" id="UP000499080"/>
    </source>
</evidence>
<reference evidence="2 3" key="1">
    <citation type="journal article" date="2019" name="Sci. Rep.">
        <title>Orb-weaving spider Araneus ventricosus genome elucidates the spidroin gene catalogue.</title>
        <authorList>
            <person name="Kono N."/>
            <person name="Nakamura H."/>
            <person name="Ohtoshi R."/>
            <person name="Moran D.A.P."/>
            <person name="Shinohara A."/>
            <person name="Yoshida Y."/>
            <person name="Fujiwara M."/>
            <person name="Mori M."/>
            <person name="Tomita M."/>
            <person name="Arakawa K."/>
        </authorList>
    </citation>
    <scope>NUCLEOTIDE SEQUENCE [LARGE SCALE GENOMIC DNA]</scope>
</reference>
<dbReference type="Proteomes" id="UP000499080">
    <property type="component" value="Unassembled WGS sequence"/>
</dbReference>
<sequence length="79" mass="8525">MGKTTTGLGPPPNFRTPPAGGHLTPTYDLTCNRPNTKRIFSGIGFRTWNPDTEAETLPLVHRGQPGSGTVDMSLISKIF</sequence>